<reference evidence="3 4" key="1">
    <citation type="journal article" date="2016" name="Nat. Commun.">
        <title>Thousands of microbial genomes shed light on interconnected biogeochemical processes in an aquifer system.</title>
        <authorList>
            <person name="Anantharaman K."/>
            <person name="Brown C.T."/>
            <person name="Hug L.A."/>
            <person name="Sharon I."/>
            <person name="Castelle C.J."/>
            <person name="Probst A.J."/>
            <person name="Thomas B.C."/>
            <person name="Singh A."/>
            <person name="Wilkins M.J."/>
            <person name="Karaoz U."/>
            <person name="Brodie E.L."/>
            <person name="Williams K.H."/>
            <person name="Hubbard S.S."/>
            <person name="Banfield J.F."/>
        </authorList>
    </citation>
    <scope>NUCLEOTIDE SEQUENCE [LARGE SCALE GENOMIC DNA]</scope>
</reference>
<name>A0A1F6AHJ1_9BACT</name>
<gene>
    <name evidence="3" type="ORF">A3A79_02670</name>
</gene>
<dbReference type="GO" id="GO:0016780">
    <property type="term" value="F:phosphotransferase activity, for other substituted phosphate groups"/>
    <property type="evidence" value="ECO:0007669"/>
    <property type="project" value="TreeGrafter"/>
</dbReference>
<dbReference type="InterPro" id="IPR003362">
    <property type="entry name" value="Bact_transf"/>
</dbReference>
<organism evidence="3 4">
    <name type="scientific">Candidatus Gottesmanbacteria bacterium RIFCSPLOWO2_01_FULL_43_11b</name>
    <dbReference type="NCBI Taxonomy" id="1798392"/>
    <lineage>
        <taxon>Bacteria</taxon>
        <taxon>Candidatus Gottesmaniibacteriota</taxon>
    </lineage>
</organism>
<feature type="domain" description="Bacterial sugar transferase" evidence="2">
    <location>
        <begin position="1"/>
        <end position="76"/>
    </location>
</feature>
<dbReference type="Proteomes" id="UP000178759">
    <property type="component" value="Unassembled WGS sequence"/>
</dbReference>
<sequence>MALIGPRPLPVAEAKKLKPWMQKRHAVLPGIISPAILTGSYHSDFDAWMKSDVAYLKEKSVGYDLYIVGRTLLFLLRLLAREIGVMV</sequence>
<comment type="similarity">
    <text evidence="1">Belongs to the bacterial sugar transferase family.</text>
</comment>
<accession>A0A1F6AHJ1</accession>
<comment type="caution">
    <text evidence="3">The sequence shown here is derived from an EMBL/GenBank/DDBJ whole genome shotgun (WGS) entry which is preliminary data.</text>
</comment>
<dbReference type="EMBL" id="MFJV01000001">
    <property type="protein sequence ID" value="OGG24076.1"/>
    <property type="molecule type" value="Genomic_DNA"/>
</dbReference>
<protein>
    <recommendedName>
        <fullName evidence="2">Bacterial sugar transferase domain-containing protein</fullName>
    </recommendedName>
</protein>
<evidence type="ECO:0000313" key="4">
    <source>
        <dbReference type="Proteomes" id="UP000178759"/>
    </source>
</evidence>
<evidence type="ECO:0000259" key="2">
    <source>
        <dbReference type="Pfam" id="PF02397"/>
    </source>
</evidence>
<dbReference type="Pfam" id="PF02397">
    <property type="entry name" value="Bac_transf"/>
    <property type="match status" value="1"/>
</dbReference>
<evidence type="ECO:0000256" key="1">
    <source>
        <dbReference type="ARBA" id="ARBA00006464"/>
    </source>
</evidence>
<dbReference type="PANTHER" id="PTHR30576">
    <property type="entry name" value="COLANIC BIOSYNTHESIS UDP-GLUCOSE LIPID CARRIER TRANSFERASE"/>
    <property type="match status" value="1"/>
</dbReference>
<proteinExistence type="inferred from homology"/>
<evidence type="ECO:0000313" key="3">
    <source>
        <dbReference type="EMBL" id="OGG24076.1"/>
    </source>
</evidence>
<dbReference type="STRING" id="1798392.A3A79_02670"/>
<dbReference type="AlphaFoldDB" id="A0A1F6AHJ1"/>
<dbReference type="PANTHER" id="PTHR30576:SF0">
    <property type="entry name" value="UNDECAPRENYL-PHOSPHATE N-ACETYLGALACTOSAMINYL 1-PHOSPHATE TRANSFERASE-RELATED"/>
    <property type="match status" value="1"/>
</dbReference>